<dbReference type="Gene3D" id="3.60.10.10">
    <property type="entry name" value="Endonuclease/exonuclease/phosphatase"/>
    <property type="match status" value="1"/>
</dbReference>
<dbReference type="GeneTree" id="ENSGT01140000283012"/>
<dbReference type="InParanoid" id="A0A669DGH4"/>
<reference evidence="1" key="2">
    <citation type="submission" date="2025-08" db="UniProtKB">
        <authorList>
            <consortium name="Ensembl"/>
        </authorList>
    </citation>
    <scope>IDENTIFICATION</scope>
</reference>
<sequence length="132" mass="14667">ERCGEYNQSQQSYVIADPDGRFIFVSGNLQGSLVILVSVYGPNWDDGSFIAKLFSSLPNLENCHLIIGGDFNFVQDTLLDRSSTKTCSLSKSAKTLEFFKSQLGIVDPWRHANPSTYGAFSFFLIPTIHIHA</sequence>
<dbReference type="InterPro" id="IPR036691">
    <property type="entry name" value="Endo/exonu/phosph_ase_sf"/>
</dbReference>
<dbReference type="OMA" id="ANHIDRS"/>
<accession>A0A669DGH4</accession>
<evidence type="ECO:0008006" key="3">
    <source>
        <dbReference type="Google" id="ProtNLM"/>
    </source>
</evidence>
<keyword evidence="2" id="KW-1185">Reference proteome</keyword>
<dbReference type="SUPFAM" id="SSF56219">
    <property type="entry name" value="DNase I-like"/>
    <property type="match status" value="1"/>
</dbReference>
<reference evidence="2" key="1">
    <citation type="submission" date="2012-01" db="EMBL/GenBank/DDBJ databases">
        <title>The Genome Sequence of Oreochromis niloticus (Nile Tilapia).</title>
        <authorList>
            <consortium name="Broad Institute Genome Assembly Team"/>
            <consortium name="Broad Institute Sequencing Platform"/>
            <person name="Di Palma F."/>
            <person name="Johnson J."/>
            <person name="Lander E.S."/>
            <person name="Lindblad-Toh K."/>
        </authorList>
    </citation>
    <scope>NUCLEOTIDE SEQUENCE [LARGE SCALE GENOMIC DNA]</scope>
</reference>
<name>A0A669DGH4_ORENI</name>
<evidence type="ECO:0000313" key="2">
    <source>
        <dbReference type="Proteomes" id="UP000005207"/>
    </source>
</evidence>
<dbReference type="Ensembl" id="ENSONIT00000054288.1">
    <property type="protein sequence ID" value="ENSONIP00000059812.1"/>
    <property type="gene ID" value="ENSONIG00000035537.1"/>
</dbReference>
<evidence type="ECO:0000313" key="1">
    <source>
        <dbReference type="Ensembl" id="ENSONIP00000059812.1"/>
    </source>
</evidence>
<reference evidence="1" key="3">
    <citation type="submission" date="2025-09" db="UniProtKB">
        <authorList>
            <consortium name="Ensembl"/>
        </authorList>
    </citation>
    <scope>IDENTIFICATION</scope>
</reference>
<organism evidence="1 2">
    <name type="scientific">Oreochromis niloticus</name>
    <name type="common">Nile tilapia</name>
    <name type="synonym">Tilapia nilotica</name>
    <dbReference type="NCBI Taxonomy" id="8128"/>
    <lineage>
        <taxon>Eukaryota</taxon>
        <taxon>Metazoa</taxon>
        <taxon>Chordata</taxon>
        <taxon>Craniata</taxon>
        <taxon>Vertebrata</taxon>
        <taxon>Euteleostomi</taxon>
        <taxon>Actinopterygii</taxon>
        <taxon>Neopterygii</taxon>
        <taxon>Teleostei</taxon>
        <taxon>Neoteleostei</taxon>
        <taxon>Acanthomorphata</taxon>
        <taxon>Ovalentaria</taxon>
        <taxon>Cichlomorphae</taxon>
        <taxon>Cichliformes</taxon>
        <taxon>Cichlidae</taxon>
        <taxon>African cichlids</taxon>
        <taxon>Pseudocrenilabrinae</taxon>
        <taxon>Oreochromini</taxon>
        <taxon>Oreochromis</taxon>
    </lineage>
</organism>
<protein>
    <recommendedName>
        <fullName evidence="3">Endonuclease/exonuclease/phosphatase domain-containing protein</fullName>
    </recommendedName>
</protein>
<proteinExistence type="predicted"/>
<dbReference type="AlphaFoldDB" id="A0A669DGH4"/>
<dbReference type="Proteomes" id="UP000005207">
    <property type="component" value="Linkage group LG18"/>
</dbReference>